<dbReference type="Gramene" id="Psat07G0515300-T1">
    <property type="protein sequence ID" value="KAI5389746.1"/>
    <property type="gene ID" value="KIW84_075153"/>
</dbReference>
<dbReference type="AlphaFoldDB" id="A0A9D4VW00"/>
<gene>
    <name evidence="1" type="ORF">KIW84_075153</name>
</gene>
<keyword evidence="2" id="KW-1185">Reference proteome</keyword>
<accession>A0A9D4VW00</accession>
<protein>
    <recommendedName>
        <fullName evidence="3">Gag-pro-like protein</fullName>
    </recommendedName>
</protein>
<organism evidence="1 2">
    <name type="scientific">Pisum sativum</name>
    <name type="common">Garden pea</name>
    <name type="synonym">Lathyrus oleraceus</name>
    <dbReference type="NCBI Taxonomy" id="3888"/>
    <lineage>
        <taxon>Eukaryota</taxon>
        <taxon>Viridiplantae</taxon>
        <taxon>Streptophyta</taxon>
        <taxon>Embryophyta</taxon>
        <taxon>Tracheophyta</taxon>
        <taxon>Spermatophyta</taxon>
        <taxon>Magnoliopsida</taxon>
        <taxon>eudicotyledons</taxon>
        <taxon>Gunneridae</taxon>
        <taxon>Pentapetalae</taxon>
        <taxon>rosids</taxon>
        <taxon>fabids</taxon>
        <taxon>Fabales</taxon>
        <taxon>Fabaceae</taxon>
        <taxon>Papilionoideae</taxon>
        <taxon>50 kb inversion clade</taxon>
        <taxon>NPAAA clade</taxon>
        <taxon>Hologalegina</taxon>
        <taxon>IRL clade</taxon>
        <taxon>Fabeae</taxon>
        <taxon>Lathyrus</taxon>
    </lineage>
</organism>
<sequence>MPDRRFDPLPMTYAELLPELLRLGFVELRTMGPVTKIPPGYDANVRCDFHSGAPGHHIENCRAFHHKFQNLIDAKTINFAPVPNVVNNPMPQHGAHRVNHVEDGKAEDLVVDVEVVQTSLFVVKERLLGGGVFPGCDQSCSDCADSENGCMQLRIGIQGLMDEGCLQFARAVKERGVVSTVTIYFKPAPSTIAVSGRRAVENSRAVPWKYDNAYHNNKRAESQIRPVNQAPVTIGLPSRAPVTVGPIVDNVGGPGGFTRSGRLFAPQPLRDNNAEALAKAKGKQAVVEEEPVQKEAPEGSFEKDVEEFMKIIKKSDYKIVDQLNQTSSKISILSLSLCSEAHRNALLKMLNLAYVPQEISVNQLEGVIANVSTGHGLGFTNLDLTPEGRNHNKALHITMECKGAVLSHVLVDTDSSLNVLPKKTLSKIDVEGVVLTPSDLIVRI</sequence>
<evidence type="ECO:0008006" key="3">
    <source>
        <dbReference type="Google" id="ProtNLM"/>
    </source>
</evidence>
<dbReference type="PANTHER" id="PTHR32108">
    <property type="entry name" value="DNA-DIRECTED RNA POLYMERASE SUBUNIT ALPHA"/>
    <property type="match status" value="1"/>
</dbReference>
<evidence type="ECO:0000313" key="1">
    <source>
        <dbReference type="EMBL" id="KAI5389746.1"/>
    </source>
</evidence>
<dbReference type="PANTHER" id="PTHR32108:SF9">
    <property type="entry name" value="REVERSE TRANSCRIPTASE RNASE H-LIKE DOMAIN-CONTAINING PROTEIN"/>
    <property type="match status" value="1"/>
</dbReference>
<comment type="caution">
    <text evidence="1">The sequence shown here is derived from an EMBL/GenBank/DDBJ whole genome shotgun (WGS) entry which is preliminary data.</text>
</comment>
<dbReference type="EMBL" id="JAMSHJ010000007">
    <property type="protein sequence ID" value="KAI5389746.1"/>
    <property type="molecule type" value="Genomic_DNA"/>
</dbReference>
<dbReference type="Proteomes" id="UP001058974">
    <property type="component" value="Chromosome 7"/>
</dbReference>
<evidence type="ECO:0000313" key="2">
    <source>
        <dbReference type="Proteomes" id="UP001058974"/>
    </source>
</evidence>
<proteinExistence type="predicted"/>
<reference evidence="1 2" key="1">
    <citation type="journal article" date="2022" name="Nat. Genet.">
        <title>Improved pea reference genome and pan-genome highlight genomic features and evolutionary characteristics.</title>
        <authorList>
            <person name="Yang T."/>
            <person name="Liu R."/>
            <person name="Luo Y."/>
            <person name="Hu S."/>
            <person name="Wang D."/>
            <person name="Wang C."/>
            <person name="Pandey M.K."/>
            <person name="Ge S."/>
            <person name="Xu Q."/>
            <person name="Li N."/>
            <person name="Li G."/>
            <person name="Huang Y."/>
            <person name="Saxena R.K."/>
            <person name="Ji Y."/>
            <person name="Li M."/>
            <person name="Yan X."/>
            <person name="He Y."/>
            <person name="Liu Y."/>
            <person name="Wang X."/>
            <person name="Xiang C."/>
            <person name="Varshney R.K."/>
            <person name="Ding H."/>
            <person name="Gao S."/>
            <person name="Zong X."/>
        </authorList>
    </citation>
    <scope>NUCLEOTIDE SEQUENCE [LARGE SCALE GENOMIC DNA]</scope>
    <source>
        <strain evidence="1 2">cv. Zhongwan 6</strain>
    </source>
</reference>
<name>A0A9D4VW00_PEA</name>